<dbReference type="AlphaFoldDB" id="A0A372JLE9"/>
<dbReference type="PROSITE" id="PS51352">
    <property type="entry name" value="THIOREDOXIN_2"/>
    <property type="match status" value="1"/>
</dbReference>
<protein>
    <submittedName>
        <fullName evidence="3">TlpA family protein disulfide reductase</fullName>
    </submittedName>
</protein>
<evidence type="ECO:0000259" key="2">
    <source>
        <dbReference type="PROSITE" id="PS51352"/>
    </source>
</evidence>
<dbReference type="SUPFAM" id="SSF52833">
    <property type="entry name" value="Thioredoxin-like"/>
    <property type="match status" value="1"/>
</dbReference>
<dbReference type="InterPro" id="IPR036249">
    <property type="entry name" value="Thioredoxin-like_sf"/>
</dbReference>
<accession>A0A372JLE9</accession>
<dbReference type="Proteomes" id="UP000261811">
    <property type="component" value="Unassembled WGS sequence"/>
</dbReference>
<dbReference type="Gene3D" id="3.40.30.10">
    <property type="entry name" value="Glutaredoxin"/>
    <property type="match status" value="1"/>
</dbReference>
<keyword evidence="1" id="KW-1133">Transmembrane helix</keyword>
<proteinExistence type="predicted"/>
<dbReference type="OrthoDB" id="128449at2"/>
<dbReference type="InterPro" id="IPR013766">
    <property type="entry name" value="Thioredoxin_domain"/>
</dbReference>
<keyword evidence="1" id="KW-0812">Transmembrane</keyword>
<organism evidence="3 4">
    <name type="scientific">Actinomadura logoneensis</name>
    <dbReference type="NCBI Taxonomy" id="2293572"/>
    <lineage>
        <taxon>Bacteria</taxon>
        <taxon>Bacillati</taxon>
        <taxon>Actinomycetota</taxon>
        <taxon>Actinomycetes</taxon>
        <taxon>Streptosporangiales</taxon>
        <taxon>Thermomonosporaceae</taxon>
        <taxon>Actinomadura</taxon>
    </lineage>
</organism>
<gene>
    <name evidence="3" type="ORF">DZF91_15455</name>
</gene>
<evidence type="ECO:0000313" key="3">
    <source>
        <dbReference type="EMBL" id="RFU40770.1"/>
    </source>
</evidence>
<evidence type="ECO:0000256" key="1">
    <source>
        <dbReference type="SAM" id="Phobius"/>
    </source>
</evidence>
<feature type="domain" description="Thioredoxin" evidence="2">
    <location>
        <begin position="49"/>
        <end position="182"/>
    </location>
</feature>
<evidence type="ECO:0000313" key="4">
    <source>
        <dbReference type="Proteomes" id="UP000261811"/>
    </source>
</evidence>
<keyword evidence="1" id="KW-0472">Membrane</keyword>
<keyword evidence="4" id="KW-1185">Reference proteome</keyword>
<dbReference type="EMBL" id="QURH01000259">
    <property type="protein sequence ID" value="RFU40770.1"/>
    <property type="molecule type" value="Genomic_DNA"/>
</dbReference>
<sequence length="182" mass="18852">MPYVVAAVVLFGVLSVLNMMLTFGILRRMRADAAAGARTAPGANDLFTLKPGAEVPEFSATTTAGEPVSRGSAAGVVAFFSANCEGCHDLLPSFLDRAASLGRENVLAVFGGDEPETVAALERVARVVQADRAGGVVARAFRNEWTPALYLLGADGRIAGTGARMDELPLHTLPVPAAGNGR</sequence>
<dbReference type="RefSeq" id="WP_117358169.1">
    <property type="nucleotide sequence ID" value="NZ_QURH01000259.1"/>
</dbReference>
<comment type="caution">
    <text evidence="3">The sequence shown here is derived from an EMBL/GenBank/DDBJ whole genome shotgun (WGS) entry which is preliminary data.</text>
</comment>
<name>A0A372JLE9_9ACTN</name>
<reference evidence="3 4" key="1">
    <citation type="submission" date="2018-08" db="EMBL/GenBank/DDBJ databases">
        <title>Actinomadura jelena sp. nov., a novel Actinomycete isolated from soil in Chad.</title>
        <authorList>
            <person name="Shi L."/>
        </authorList>
    </citation>
    <scope>NUCLEOTIDE SEQUENCE [LARGE SCALE GENOMIC DNA]</scope>
    <source>
        <strain evidence="3 4">NEAU-G17</strain>
    </source>
</reference>
<feature type="transmembrane region" description="Helical" evidence="1">
    <location>
        <begin position="6"/>
        <end position="26"/>
    </location>
</feature>